<dbReference type="PhylomeDB" id="B4K657"/>
<dbReference type="InterPro" id="IPR011671">
    <property type="entry name" value="tRNA_uracil_MeTrfase"/>
</dbReference>
<dbReference type="GO" id="GO:0141101">
    <property type="term" value="F:tRNA(Ser) (uridine(44)-2'-O-)-methyltransferase activity"/>
    <property type="evidence" value="ECO:0007669"/>
    <property type="project" value="UniProtKB-EC"/>
</dbReference>
<dbReference type="OMA" id="CFFKLHH"/>
<keyword evidence="11" id="KW-1185">Reference proteome</keyword>
<dbReference type="GO" id="GO:0030488">
    <property type="term" value="P:tRNA methylation"/>
    <property type="evidence" value="ECO:0007669"/>
    <property type="project" value="UniProtKB-UniRule"/>
</dbReference>
<comment type="function">
    <text evidence="9">Adenosyl-L-methionine (AdoMet)-dependent tRNA (uracil-O(2)-)-methyltransferase.</text>
</comment>
<proteinExistence type="inferred from homology"/>
<keyword evidence="7 9" id="KW-0819">tRNA processing</keyword>
<evidence type="ECO:0000256" key="8">
    <source>
        <dbReference type="ARBA" id="ARBA00047957"/>
    </source>
</evidence>
<dbReference type="FunCoup" id="B4K657">
    <property type="interactions" value="1505"/>
</dbReference>
<protein>
    <recommendedName>
        <fullName evidence="9">tRNA (uracil-O(2)-)-methyltransferase</fullName>
        <ecNumber evidence="9">2.1.1.211</ecNumber>
    </recommendedName>
</protein>
<gene>
    <name evidence="10" type="primary">Dmoj\GI23521</name>
    <name evidence="10" type="ORF">Dmoj_GI23521</name>
</gene>
<reference evidence="10 11" key="1">
    <citation type="journal article" date="2007" name="Nature">
        <title>Evolution of genes and genomes on the Drosophila phylogeny.</title>
        <authorList>
            <consortium name="Drosophila 12 Genomes Consortium"/>
            <person name="Clark A.G."/>
            <person name="Eisen M.B."/>
            <person name="Smith D.R."/>
            <person name="Bergman C.M."/>
            <person name="Oliver B."/>
            <person name="Markow T.A."/>
            <person name="Kaufman T.C."/>
            <person name="Kellis M."/>
            <person name="Gelbart W."/>
            <person name="Iyer V.N."/>
            <person name="Pollard D.A."/>
            <person name="Sackton T.B."/>
            <person name="Larracuente A.M."/>
            <person name="Singh N.D."/>
            <person name="Abad J.P."/>
            <person name="Abt D.N."/>
            <person name="Adryan B."/>
            <person name="Aguade M."/>
            <person name="Akashi H."/>
            <person name="Anderson W.W."/>
            <person name="Aquadro C.F."/>
            <person name="Ardell D.H."/>
            <person name="Arguello R."/>
            <person name="Artieri C.G."/>
            <person name="Barbash D.A."/>
            <person name="Barker D."/>
            <person name="Barsanti P."/>
            <person name="Batterham P."/>
            <person name="Batzoglou S."/>
            <person name="Begun D."/>
            <person name="Bhutkar A."/>
            <person name="Blanco E."/>
            <person name="Bosak S.A."/>
            <person name="Bradley R.K."/>
            <person name="Brand A.D."/>
            <person name="Brent M.R."/>
            <person name="Brooks A.N."/>
            <person name="Brown R.H."/>
            <person name="Butlin R.K."/>
            <person name="Caggese C."/>
            <person name="Calvi B.R."/>
            <person name="Bernardo de Carvalho A."/>
            <person name="Caspi A."/>
            <person name="Castrezana S."/>
            <person name="Celniker S.E."/>
            <person name="Chang J.L."/>
            <person name="Chapple C."/>
            <person name="Chatterji S."/>
            <person name="Chinwalla A."/>
            <person name="Civetta A."/>
            <person name="Clifton S.W."/>
            <person name="Comeron J.M."/>
            <person name="Costello J.C."/>
            <person name="Coyne J.A."/>
            <person name="Daub J."/>
            <person name="David R.G."/>
            <person name="Delcher A.L."/>
            <person name="Delehaunty K."/>
            <person name="Do C.B."/>
            <person name="Ebling H."/>
            <person name="Edwards K."/>
            <person name="Eickbush T."/>
            <person name="Evans J.D."/>
            <person name="Filipski A."/>
            <person name="Findeiss S."/>
            <person name="Freyhult E."/>
            <person name="Fulton L."/>
            <person name="Fulton R."/>
            <person name="Garcia A.C."/>
            <person name="Gardiner A."/>
            <person name="Garfield D.A."/>
            <person name="Garvin B.E."/>
            <person name="Gibson G."/>
            <person name="Gilbert D."/>
            <person name="Gnerre S."/>
            <person name="Godfrey J."/>
            <person name="Good R."/>
            <person name="Gotea V."/>
            <person name="Gravely B."/>
            <person name="Greenberg A.J."/>
            <person name="Griffiths-Jones S."/>
            <person name="Gross S."/>
            <person name="Guigo R."/>
            <person name="Gustafson E.A."/>
            <person name="Haerty W."/>
            <person name="Hahn M.W."/>
            <person name="Halligan D.L."/>
            <person name="Halpern A.L."/>
            <person name="Halter G.M."/>
            <person name="Han M.V."/>
            <person name="Heger A."/>
            <person name="Hillier L."/>
            <person name="Hinrichs A.S."/>
            <person name="Holmes I."/>
            <person name="Hoskins R.A."/>
            <person name="Hubisz M.J."/>
            <person name="Hultmark D."/>
            <person name="Huntley M.A."/>
            <person name="Jaffe D.B."/>
            <person name="Jagadeeshan S."/>
            <person name="Jeck W.R."/>
            <person name="Johnson J."/>
            <person name="Jones C.D."/>
            <person name="Jordan W.C."/>
            <person name="Karpen G.H."/>
            <person name="Kataoka E."/>
            <person name="Keightley P.D."/>
            <person name="Kheradpour P."/>
            <person name="Kirkness E.F."/>
            <person name="Koerich L.B."/>
            <person name="Kristiansen K."/>
            <person name="Kudrna D."/>
            <person name="Kulathinal R.J."/>
            <person name="Kumar S."/>
            <person name="Kwok R."/>
            <person name="Lander E."/>
            <person name="Langley C.H."/>
            <person name="Lapoint R."/>
            <person name="Lazzaro B.P."/>
            <person name="Lee S.J."/>
            <person name="Levesque L."/>
            <person name="Li R."/>
            <person name="Lin C.F."/>
            <person name="Lin M.F."/>
            <person name="Lindblad-Toh K."/>
            <person name="Llopart A."/>
            <person name="Long M."/>
            <person name="Low L."/>
            <person name="Lozovsky E."/>
            <person name="Lu J."/>
            <person name="Luo M."/>
            <person name="Machado C.A."/>
            <person name="Makalowski W."/>
            <person name="Marzo M."/>
            <person name="Matsuda M."/>
            <person name="Matzkin L."/>
            <person name="McAllister B."/>
            <person name="McBride C.S."/>
            <person name="McKernan B."/>
            <person name="McKernan K."/>
            <person name="Mendez-Lago M."/>
            <person name="Minx P."/>
            <person name="Mollenhauer M.U."/>
            <person name="Montooth K."/>
            <person name="Mount S.M."/>
            <person name="Mu X."/>
            <person name="Myers E."/>
            <person name="Negre B."/>
            <person name="Newfeld S."/>
            <person name="Nielsen R."/>
            <person name="Noor M.A."/>
            <person name="O'Grady P."/>
            <person name="Pachter L."/>
            <person name="Papaceit M."/>
            <person name="Parisi M.J."/>
            <person name="Parisi M."/>
            <person name="Parts L."/>
            <person name="Pedersen J.S."/>
            <person name="Pesole G."/>
            <person name="Phillippy A.M."/>
            <person name="Ponting C.P."/>
            <person name="Pop M."/>
            <person name="Porcelli D."/>
            <person name="Powell J.R."/>
            <person name="Prohaska S."/>
            <person name="Pruitt K."/>
            <person name="Puig M."/>
            <person name="Quesneville H."/>
            <person name="Ram K.R."/>
            <person name="Rand D."/>
            <person name="Rasmussen M.D."/>
            <person name="Reed L.K."/>
            <person name="Reenan R."/>
            <person name="Reily A."/>
            <person name="Remington K.A."/>
            <person name="Rieger T.T."/>
            <person name="Ritchie M.G."/>
            <person name="Robin C."/>
            <person name="Rogers Y.H."/>
            <person name="Rohde C."/>
            <person name="Rozas J."/>
            <person name="Rubenfield M.J."/>
            <person name="Ruiz A."/>
            <person name="Russo S."/>
            <person name="Salzberg S.L."/>
            <person name="Sanchez-Gracia A."/>
            <person name="Saranga D.J."/>
            <person name="Sato H."/>
            <person name="Schaeffer S.W."/>
            <person name="Schatz M.C."/>
            <person name="Schlenke T."/>
            <person name="Schwartz R."/>
            <person name="Segarra C."/>
            <person name="Singh R.S."/>
            <person name="Sirot L."/>
            <person name="Sirota M."/>
            <person name="Sisneros N.B."/>
            <person name="Smith C.D."/>
            <person name="Smith T.F."/>
            <person name="Spieth J."/>
            <person name="Stage D.E."/>
            <person name="Stark A."/>
            <person name="Stephan W."/>
            <person name="Strausberg R.L."/>
            <person name="Strempel S."/>
            <person name="Sturgill D."/>
            <person name="Sutton G."/>
            <person name="Sutton G.G."/>
            <person name="Tao W."/>
            <person name="Teichmann S."/>
            <person name="Tobari Y.N."/>
            <person name="Tomimura Y."/>
            <person name="Tsolas J.M."/>
            <person name="Valente V.L."/>
            <person name="Venter E."/>
            <person name="Venter J.C."/>
            <person name="Vicario S."/>
            <person name="Vieira F.G."/>
            <person name="Vilella A.J."/>
            <person name="Villasante A."/>
            <person name="Walenz B."/>
            <person name="Wang J."/>
            <person name="Wasserman M."/>
            <person name="Watts T."/>
            <person name="Wilson D."/>
            <person name="Wilson R.K."/>
            <person name="Wing R.A."/>
            <person name="Wolfner M.F."/>
            <person name="Wong A."/>
            <person name="Wong G.K."/>
            <person name="Wu C.I."/>
            <person name="Wu G."/>
            <person name="Yamamoto D."/>
            <person name="Yang H.P."/>
            <person name="Yang S.P."/>
            <person name="Yorke J.A."/>
            <person name="Yoshida K."/>
            <person name="Zdobnov E."/>
            <person name="Zhang P."/>
            <person name="Zhang Y."/>
            <person name="Zimin A.V."/>
            <person name="Baldwin J."/>
            <person name="Abdouelleil A."/>
            <person name="Abdulkadir J."/>
            <person name="Abebe A."/>
            <person name="Abera B."/>
            <person name="Abreu J."/>
            <person name="Acer S.C."/>
            <person name="Aftuck L."/>
            <person name="Alexander A."/>
            <person name="An P."/>
            <person name="Anderson E."/>
            <person name="Anderson S."/>
            <person name="Arachi H."/>
            <person name="Azer M."/>
            <person name="Bachantsang P."/>
            <person name="Barry A."/>
            <person name="Bayul T."/>
            <person name="Berlin A."/>
            <person name="Bessette D."/>
            <person name="Bloom T."/>
            <person name="Blye J."/>
            <person name="Boguslavskiy L."/>
            <person name="Bonnet C."/>
            <person name="Boukhgalter B."/>
            <person name="Bourzgui I."/>
            <person name="Brown A."/>
            <person name="Cahill P."/>
            <person name="Channer S."/>
            <person name="Cheshatsang Y."/>
            <person name="Chuda L."/>
            <person name="Citroen M."/>
            <person name="Collymore A."/>
            <person name="Cooke P."/>
            <person name="Costello M."/>
            <person name="D'Aco K."/>
            <person name="Daza R."/>
            <person name="De Haan G."/>
            <person name="DeGray S."/>
            <person name="DeMaso C."/>
            <person name="Dhargay N."/>
            <person name="Dooley K."/>
            <person name="Dooley E."/>
            <person name="Doricent M."/>
            <person name="Dorje P."/>
            <person name="Dorjee K."/>
            <person name="Dupes A."/>
            <person name="Elong R."/>
            <person name="Falk J."/>
            <person name="Farina A."/>
            <person name="Faro S."/>
            <person name="Ferguson D."/>
            <person name="Fisher S."/>
            <person name="Foley C.D."/>
            <person name="Franke A."/>
            <person name="Friedrich D."/>
            <person name="Gadbois L."/>
            <person name="Gearin G."/>
            <person name="Gearin C.R."/>
            <person name="Giannoukos G."/>
            <person name="Goode T."/>
            <person name="Graham J."/>
            <person name="Grandbois E."/>
            <person name="Grewal S."/>
            <person name="Gyaltsen K."/>
            <person name="Hafez N."/>
            <person name="Hagos B."/>
            <person name="Hall J."/>
            <person name="Henson C."/>
            <person name="Hollinger A."/>
            <person name="Honan T."/>
            <person name="Huard M.D."/>
            <person name="Hughes L."/>
            <person name="Hurhula B."/>
            <person name="Husby M.E."/>
            <person name="Kamat A."/>
            <person name="Kanga B."/>
            <person name="Kashin S."/>
            <person name="Khazanovich D."/>
            <person name="Kisner P."/>
            <person name="Lance K."/>
            <person name="Lara M."/>
            <person name="Lee W."/>
            <person name="Lennon N."/>
            <person name="Letendre F."/>
            <person name="LeVine R."/>
            <person name="Lipovsky A."/>
            <person name="Liu X."/>
            <person name="Liu J."/>
            <person name="Liu S."/>
            <person name="Lokyitsang T."/>
            <person name="Lokyitsang Y."/>
            <person name="Lubonja R."/>
            <person name="Lui A."/>
            <person name="MacDonald P."/>
            <person name="Magnisalis V."/>
            <person name="Maru K."/>
            <person name="Matthews C."/>
            <person name="McCusker W."/>
            <person name="McDonough S."/>
            <person name="Mehta T."/>
            <person name="Meldrim J."/>
            <person name="Meneus L."/>
            <person name="Mihai O."/>
            <person name="Mihalev A."/>
            <person name="Mihova T."/>
            <person name="Mittelman R."/>
            <person name="Mlenga V."/>
            <person name="Montmayeur A."/>
            <person name="Mulrain L."/>
            <person name="Navidi A."/>
            <person name="Naylor J."/>
            <person name="Negash T."/>
            <person name="Nguyen T."/>
            <person name="Nguyen N."/>
            <person name="Nicol R."/>
            <person name="Norbu C."/>
            <person name="Norbu N."/>
            <person name="Novod N."/>
            <person name="O'Neill B."/>
            <person name="Osman S."/>
            <person name="Markiewicz E."/>
            <person name="Oyono O.L."/>
            <person name="Patti C."/>
            <person name="Phunkhang P."/>
            <person name="Pierre F."/>
            <person name="Priest M."/>
            <person name="Raghuraman S."/>
            <person name="Rege F."/>
            <person name="Reyes R."/>
            <person name="Rise C."/>
            <person name="Rogov P."/>
            <person name="Ross K."/>
            <person name="Ryan E."/>
            <person name="Settipalli S."/>
            <person name="Shea T."/>
            <person name="Sherpa N."/>
            <person name="Shi L."/>
            <person name="Shih D."/>
            <person name="Sparrow T."/>
            <person name="Spaulding J."/>
            <person name="Stalker J."/>
            <person name="Stange-Thomann N."/>
            <person name="Stavropoulos S."/>
            <person name="Stone C."/>
            <person name="Strader C."/>
            <person name="Tesfaye S."/>
            <person name="Thomson T."/>
            <person name="Thoulutsang Y."/>
            <person name="Thoulutsang D."/>
            <person name="Topham K."/>
            <person name="Topping I."/>
            <person name="Tsamla T."/>
            <person name="Vassiliev H."/>
            <person name="Vo A."/>
            <person name="Wangchuk T."/>
            <person name="Wangdi T."/>
            <person name="Weiand M."/>
            <person name="Wilkinson J."/>
            <person name="Wilson A."/>
            <person name="Yadav S."/>
            <person name="Young G."/>
            <person name="Yu Q."/>
            <person name="Zembek L."/>
            <person name="Zhong D."/>
            <person name="Zimmer A."/>
            <person name="Zwirko Z."/>
            <person name="Jaffe D.B."/>
            <person name="Alvarez P."/>
            <person name="Brockman W."/>
            <person name="Butler J."/>
            <person name="Chin C."/>
            <person name="Gnerre S."/>
            <person name="Grabherr M."/>
            <person name="Kleber M."/>
            <person name="Mauceli E."/>
            <person name="MacCallum I."/>
        </authorList>
    </citation>
    <scope>NUCLEOTIDE SEQUENCE [LARGE SCALE GENOMIC DNA]</scope>
    <source>
        <strain evidence="11">Tucson 15081-1352.22</strain>
    </source>
</reference>
<dbReference type="EMBL" id="CH933806">
    <property type="protein sequence ID" value="EDW14107.1"/>
    <property type="molecule type" value="Genomic_DNA"/>
</dbReference>
<dbReference type="PANTHER" id="PTHR21210">
    <property type="entry name" value="TRNA (URACIL-O(2)-)-METHYLTRANSFERASE-RELATED"/>
    <property type="match status" value="1"/>
</dbReference>
<evidence type="ECO:0000256" key="6">
    <source>
        <dbReference type="ARBA" id="ARBA00022691"/>
    </source>
</evidence>
<dbReference type="EC" id="2.1.1.211" evidence="9"/>
<keyword evidence="5 9" id="KW-0808">Transferase</keyword>
<dbReference type="KEGG" id="dmo:Dmoj_GI23521"/>
<evidence type="ECO:0000313" key="11">
    <source>
        <dbReference type="Proteomes" id="UP000009192"/>
    </source>
</evidence>
<comment type="catalytic activity">
    <reaction evidence="8 9">
        <text>uridine(44) in tRNA(Ser) + S-adenosyl-L-methionine = 2'-O-methyluridine(44) in tRNA(Ser) + S-adenosyl-L-homocysteine + H(+)</text>
        <dbReference type="Rhea" id="RHEA:43100"/>
        <dbReference type="Rhea" id="RHEA-COMP:10339"/>
        <dbReference type="Rhea" id="RHEA-COMP:10340"/>
        <dbReference type="ChEBI" id="CHEBI:15378"/>
        <dbReference type="ChEBI" id="CHEBI:57856"/>
        <dbReference type="ChEBI" id="CHEBI:59789"/>
        <dbReference type="ChEBI" id="CHEBI:65315"/>
        <dbReference type="ChEBI" id="CHEBI:74478"/>
        <dbReference type="EC" id="2.1.1.211"/>
    </reaction>
</comment>
<evidence type="ECO:0000256" key="1">
    <source>
        <dbReference type="ARBA" id="ARBA00004496"/>
    </source>
</evidence>
<dbReference type="eggNOG" id="KOG3790">
    <property type="taxonomic scope" value="Eukaryota"/>
</dbReference>
<dbReference type="AlphaFoldDB" id="B4K657"/>
<comment type="subcellular location">
    <subcellularLocation>
        <location evidence="1 9">Cytoplasm</location>
    </subcellularLocation>
</comment>
<evidence type="ECO:0000313" key="10">
    <source>
        <dbReference type="EMBL" id="EDW14107.1"/>
    </source>
</evidence>
<organism evidence="10 11">
    <name type="scientific">Drosophila mojavensis</name>
    <name type="common">Fruit fly</name>
    <dbReference type="NCBI Taxonomy" id="7230"/>
    <lineage>
        <taxon>Eukaryota</taxon>
        <taxon>Metazoa</taxon>
        <taxon>Ecdysozoa</taxon>
        <taxon>Arthropoda</taxon>
        <taxon>Hexapoda</taxon>
        <taxon>Insecta</taxon>
        <taxon>Pterygota</taxon>
        <taxon>Neoptera</taxon>
        <taxon>Endopterygota</taxon>
        <taxon>Diptera</taxon>
        <taxon>Brachycera</taxon>
        <taxon>Muscomorpha</taxon>
        <taxon>Ephydroidea</taxon>
        <taxon>Drosophilidae</taxon>
        <taxon>Drosophila</taxon>
    </lineage>
</organism>
<dbReference type="Pfam" id="PF07757">
    <property type="entry name" value="AdoMet_MTase"/>
    <property type="match status" value="1"/>
</dbReference>
<evidence type="ECO:0000256" key="2">
    <source>
        <dbReference type="ARBA" id="ARBA00009056"/>
    </source>
</evidence>
<evidence type="ECO:0000256" key="4">
    <source>
        <dbReference type="ARBA" id="ARBA00022603"/>
    </source>
</evidence>
<name>B4K657_DROMO</name>
<dbReference type="HOGENOM" id="CLU_021025_1_0_1"/>
<evidence type="ECO:0000256" key="5">
    <source>
        <dbReference type="ARBA" id="ARBA00022679"/>
    </source>
</evidence>
<dbReference type="PANTHER" id="PTHR21210:SF0">
    <property type="entry name" value="TRNA (URACIL-O(2)-)-METHYLTRANSFERASE-RELATED"/>
    <property type="match status" value="1"/>
</dbReference>
<keyword evidence="4 9" id="KW-0489">Methyltransferase</keyword>
<keyword evidence="3 9" id="KW-0963">Cytoplasm</keyword>
<evidence type="ECO:0000256" key="7">
    <source>
        <dbReference type="ARBA" id="ARBA00022694"/>
    </source>
</evidence>
<dbReference type="Proteomes" id="UP000009192">
    <property type="component" value="Unassembled WGS sequence"/>
</dbReference>
<dbReference type="OrthoDB" id="10047021at2759"/>
<evidence type="ECO:0000256" key="3">
    <source>
        <dbReference type="ARBA" id="ARBA00022490"/>
    </source>
</evidence>
<dbReference type="InParanoid" id="B4K657"/>
<keyword evidence="6 9" id="KW-0949">S-adenosyl-L-methionine</keyword>
<evidence type="ECO:0000256" key="9">
    <source>
        <dbReference type="RuleBase" id="RU368004"/>
    </source>
</evidence>
<sequence length="545" mass="62121">MAAVQLNEAQFWQSIAILIRNYHALNKKIFEVLITEVQKLQLGKLYESNEAELEQQLLQSNGNARTYEGFRISYKMLTKKLSSNILANGIVDFSKQSYECHFVADSEFDDFVVQLIDGQLKAEPLAKHPGEECEQAARWAHFVLKPKLCSWAQSRSDKNVQKSLRLLDVEMYCELYKKLKQKHAQRLLQYWQTANESTDPLKFIYEDLAIAAYLITLWDCTQSQPTAFADLGCGNGLLVHVLNAEGYEGYGYDVRRRKLWSLYPEPTSSHLIEQTVEPNSFQLNHPDIDWLIGNHSDELSPWLPVLAARLKTSFFLLPCCPFELSGAKFQRRNTSISAYQDFLLYAHQLSDLCGFETQQDRLKIPSTKRLSLIGLKQTAKPVQELEFLVQQELQKHRAGSMDNSVKLREKAESVRNCTQVEKSIIDSLVLKIFNMLLSNAKTTNGNDAGNKWLPGQQLTMRDIAQGLTKPELTGIKSECGGIKTLLRNKHEVFEFCGDDRIGIRKPKAAAEKTGKLLTIKKRPCFFKLHHPQGCPLEDGECSFIH</sequence>
<accession>B4K657</accession>
<dbReference type="GO" id="GO:0005737">
    <property type="term" value="C:cytoplasm"/>
    <property type="evidence" value="ECO:0007669"/>
    <property type="project" value="UniProtKB-SubCell"/>
</dbReference>
<comment type="similarity">
    <text evidence="2 9">Belongs to the TRM44 family.</text>
</comment>